<feature type="compositionally biased region" description="Polar residues" evidence="5">
    <location>
        <begin position="98"/>
        <end position="113"/>
    </location>
</feature>
<dbReference type="GO" id="GO:0048013">
    <property type="term" value="P:ephrin receptor signaling pathway"/>
    <property type="evidence" value="ECO:0007669"/>
    <property type="project" value="TreeGrafter"/>
</dbReference>
<dbReference type="Gene3D" id="2.30.30.40">
    <property type="entry name" value="SH3 Domains"/>
    <property type="match status" value="3"/>
</dbReference>
<feature type="domain" description="SH3" evidence="7">
    <location>
        <begin position="5"/>
        <end position="64"/>
    </location>
</feature>
<dbReference type="PANTHER" id="PTHR19969">
    <property type="entry name" value="SH2-SH3 ADAPTOR PROTEIN-RELATED"/>
    <property type="match status" value="1"/>
</dbReference>
<evidence type="ECO:0008006" key="10">
    <source>
        <dbReference type="Google" id="ProtNLM"/>
    </source>
</evidence>
<feature type="region of interest" description="Disordered" evidence="5">
    <location>
        <begin position="563"/>
        <end position="589"/>
    </location>
</feature>
<dbReference type="InterPro" id="IPR036028">
    <property type="entry name" value="SH3-like_dom_sf"/>
</dbReference>
<dbReference type="FunFam" id="2.30.30.40:FF:000110">
    <property type="entry name" value="Cytoplasmic protein"/>
    <property type="match status" value="1"/>
</dbReference>
<dbReference type="SUPFAM" id="SSF55550">
    <property type="entry name" value="SH2 domain"/>
    <property type="match status" value="1"/>
</dbReference>
<dbReference type="Gene3D" id="3.30.505.10">
    <property type="entry name" value="SH2 domain"/>
    <property type="match status" value="1"/>
</dbReference>
<dbReference type="Pfam" id="PF00017">
    <property type="entry name" value="SH2"/>
    <property type="match status" value="1"/>
</dbReference>
<dbReference type="InterPro" id="IPR000980">
    <property type="entry name" value="SH2"/>
</dbReference>
<evidence type="ECO:0000256" key="5">
    <source>
        <dbReference type="SAM" id="MobiDB-lite"/>
    </source>
</evidence>
<dbReference type="AlphaFoldDB" id="A0A564Y4J5"/>
<evidence type="ECO:0000256" key="1">
    <source>
        <dbReference type="ARBA" id="ARBA00022443"/>
    </source>
</evidence>
<reference evidence="8 9" key="1">
    <citation type="submission" date="2019-07" db="EMBL/GenBank/DDBJ databases">
        <authorList>
            <person name="Jastrzebski P J."/>
            <person name="Paukszto L."/>
            <person name="Jastrzebski P J."/>
        </authorList>
    </citation>
    <scope>NUCLEOTIDE SEQUENCE [LARGE SCALE GENOMIC DNA]</scope>
    <source>
        <strain evidence="8 9">WMS-il1</strain>
    </source>
</reference>
<evidence type="ECO:0000259" key="7">
    <source>
        <dbReference type="PROSITE" id="PS50002"/>
    </source>
</evidence>
<dbReference type="CDD" id="cd11765">
    <property type="entry name" value="SH3_Nck_1"/>
    <property type="match status" value="1"/>
</dbReference>
<evidence type="ECO:0000259" key="6">
    <source>
        <dbReference type="PROSITE" id="PS50001"/>
    </source>
</evidence>
<feature type="compositionally biased region" description="Polar residues" evidence="5">
    <location>
        <begin position="205"/>
        <end position="252"/>
    </location>
</feature>
<dbReference type="GO" id="GO:0016477">
    <property type="term" value="P:cell migration"/>
    <property type="evidence" value="ECO:0007669"/>
    <property type="project" value="TreeGrafter"/>
</dbReference>
<feature type="compositionally biased region" description="Polar residues" evidence="5">
    <location>
        <begin position="159"/>
        <end position="182"/>
    </location>
</feature>
<sequence length="731" mass="79345">MGTVKEADIVIAKFDYKATDSQELDIQKGEKLTLMDDTQHWWKVMNSFGNVGYVPSNYVKRSKQGLFSSLRNTLGRRKSRTDLPMPATGTSTGGRPPASTQSSTRNGNGNTGSKAGVKASVESLDYVAPSLPSSGSGQSPTRGTAASIGYQPVSSAFPTNGTTTILDNSRSCSALPPSSHQLPPTHPGMSDTSPSKVPIAADNVALSNPARNGPSNNKINWSPTSSSQVTSGPSAETQPYSSARNTVGGTGGSISSRQICVARFTYKASQPDELTIKPGDRICILDKSSDGWWHGMLLPPDGDGSIDPSGQKSETVGWFPSNYVGMEQTSNKNQIPANFNQISPPLPSSSSQMPPTAMGAKTSAPIQPSTNLATSASTQRVSMPKSQETAFAIQQSIPQPQPQPPTSFASYSAVPFPTPTPSSSNAFAPSPPQQYSQPVMMQTQKYSQQQQQMAPALSGPSYSTPVATVTSPMTYVDNTNGNMQVLPDERFQVSSQPPQMEMVLTLYPFTKNQVEELSFNADEVLEVLDKPVDDPNWWRCRNSAGNVGLVPKNYIRVIRNTAPPVSHHHAPQSMASSSIQPMSMSSSQPMPMINPRAEEVRRNFLRGSPNAFRFANQPWYWGTISRSECESLLTNLGSDGEFFVRDSETHPGDLTITMNAGSKNRNFKVHMKDGEFYIGLKVFTSLEALIENYRRHPIFKNEHEKHFLTQPFQHPECGAFLSATIDKLLQS</sequence>
<evidence type="ECO:0000256" key="4">
    <source>
        <dbReference type="PROSITE-ProRule" id="PRU00192"/>
    </source>
</evidence>
<feature type="domain" description="SH3" evidence="7">
    <location>
        <begin position="255"/>
        <end position="329"/>
    </location>
</feature>
<feature type="region of interest" description="Disordered" evidence="5">
    <location>
        <begin position="70"/>
        <end position="115"/>
    </location>
</feature>
<feature type="domain" description="SH3" evidence="7">
    <location>
        <begin position="498"/>
        <end position="560"/>
    </location>
</feature>
<gene>
    <name evidence="8" type="ORF">WMSIL1_LOCUS2874</name>
</gene>
<dbReference type="GO" id="GO:0005737">
    <property type="term" value="C:cytoplasm"/>
    <property type="evidence" value="ECO:0007669"/>
    <property type="project" value="TreeGrafter"/>
</dbReference>
<keyword evidence="9" id="KW-1185">Reference proteome</keyword>
<dbReference type="SMART" id="SM00252">
    <property type="entry name" value="SH2"/>
    <property type="match status" value="1"/>
</dbReference>
<dbReference type="SUPFAM" id="SSF50044">
    <property type="entry name" value="SH3-domain"/>
    <property type="match status" value="3"/>
</dbReference>
<evidence type="ECO:0000256" key="2">
    <source>
        <dbReference type="ARBA" id="ARBA00022999"/>
    </source>
</evidence>
<feature type="compositionally biased region" description="Low complexity" evidence="5">
    <location>
        <begin position="440"/>
        <end position="453"/>
    </location>
</feature>
<evidence type="ECO:0000256" key="3">
    <source>
        <dbReference type="PROSITE-ProRule" id="PRU00191"/>
    </source>
</evidence>
<feature type="region of interest" description="Disordered" evidence="5">
    <location>
        <begin position="159"/>
        <end position="252"/>
    </location>
</feature>
<feature type="compositionally biased region" description="Polar residues" evidence="5">
    <location>
        <begin position="364"/>
        <end position="389"/>
    </location>
</feature>
<evidence type="ECO:0000313" key="8">
    <source>
        <dbReference type="EMBL" id="VUZ42212.1"/>
    </source>
</evidence>
<dbReference type="SMART" id="SM00326">
    <property type="entry name" value="SH3"/>
    <property type="match status" value="3"/>
</dbReference>
<keyword evidence="1 4" id="KW-0728">SH3 domain</keyword>
<dbReference type="CDD" id="cd11767">
    <property type="entry name" value="SH3_Nck_3"/>
    <property type="match status" value="1"/>
</dbReference>
<feature type="region of interest" description="Disordered" evidence="5">
    <location>
        <begin position="128"/>
        <end position="147"/>
    </location>
</feature>
<dbReference type="Pfam" id="PF00018">
    <property type="entry name" value="SH3_1"/>
    <property type="match status" value="3"/>
</dbReference>
<dbReference type="PRINTS" id="PR00401">
    <property type="entry name" value="SH2DOMAIN"/>
</dbReference>
<dbReference type="EMBL" id="CABIJS010000088">
    <property type="protein sequence ID" value="VUZ42212.1"/>
    <property type="molecule type" value="Genomic_DNA"/>
</dbReference>
<dbReference type="Proteomes" id="UP000321570">
    <property type="component" value="Unassembled WGS sequence"/>
</dbReference>
<dbReference type="PROSITE" id="PS50002">
    <property type="entry name" value="SH3"/>
    <property type="match status" value="3"/>
</dbReference>
<organism evidence="8 9">
    <name type="scientific">Hymenolepis diminuta</name>
    <name type="common">Rat tapeworm</name>
    <dbReference type="NCBI Taxonomy" id="6216"/>
    <lineage>
        <taxon>Eukaryota</taxon>
        <taxon>Metazoa</taxon>
        <taxon>Spiralia</taxon>
        <taxon>Lophotrochozoa</taxon>
        <taxon>Platyhelminthes</taxon>
        <taxon>Cestoda</taxon>
        <taxon>Eucestoda</taxon>
        <taxon>Cyclophyllidea</taxon>
        <taxon>Hymenolepididae</taxon>
        <taxon>Hymenolepis</taxon>
    </lineage>
</organism>
<dbReference type="PANTHER" id="PTHR19969:SF14">
    <property type="entry name" value="DREADLOCKS, ISOFORM B"/>
    <property type="match status" value="1"/>
</dbReference>
<keyword evidence="2 3" id="KW-0727">SH2 domain</keyword>
<name>A0A564Y4J5_HYMDI</name>
<dbReference type="GO" id="GO:0035591">
    <property type="term" value="F:signaling adaptor activity"/>
    <property type="evidence" value="ECO:0007669"/>
    <property type="project" value="TreeGrafter"/>
</dbReference>
<dbReference type="PRINTS" id="PR00452">
    <property type="entry name" value="SH3DOMAIN"/>
</dbReference>
<dbReference type="InterPro" id="IPR051184">
    <property type="entry name" value="Tyrosine-phos_adapter"/>
</dbReference>
<evidence type="ECO:0000313" key="9">
    <source>
        <dbReference type="Proteomes" id="UP000321570"/>
    </source>
</evidence>
<dbReference type="GO" id="GO:0030971">
    <property type="term" value="F:receptor tyrosine kinase binding"/>
    <property type="evidence" value="ECO:0007669"/>
    <property type="project" value="TreeGrafter"/>
</dbReference>
<dbReference type="InterPro" id="IPR001452">
    <property type="entry name" value="SH3_domain"/>
</dbReference>
<dbReference type="PROSITE" id="PS50001">
    <property type="entry name" value="SH2"/>
    <property type="match status" value="1"/>
</dbReference>
<feature type="region of interest" description="Disordered" evidence="5">
    <location>
        <begin position="342"/>
        <end position="461"/>
    </location>
</feature>
<proteinExistence type="predicted"/>
<protein>
    <recommendedName>
        <fullName evidence="10">SH3 domain-containing protein</fullName>
    </recommendedName>
</protein>
<dbReference type="InterPro" id="IPR036860">
    <property type="entry name" value="SH2_dom_sf"/>
</dbReference>
<feature type="compositionally biased region" description="Low complexity" evidence="5">
    <location>
        <begin position="129"/>
        <end position="140"/>
    </location>
</feature>
<feature type="domain" description="SH2" evidence="6">
    <location>
        <begin position="619"/>
        <end position="712"/>
    </location>
</feature>
<accession>A0A564Y4J5</accession>
<feature type="compositionally biased region" description="Low complexity" evidence="5">
    <location>
        <begin position="571"/>
        <end position="589"/>
    </location>
</feature>